<proteinExistence type="predicted"/>
<dbReference type="RefSeq" id="WP_344372299.1">
    <property type="nucleotide sequence ID" value="NZ_BAAAPW010000002.1"/>
</dbReference>
<keyword evidence="2" id="KW-0472">Membrane</keyword>
<evidence type="ECO:0000313" key="5">
    <source>
        <dbReference type="Proteomes" id="UP001501196"/>
    </source>
</evidence>
<dbReference type="EMBL" id="BAAAPW010000002">
    <property type="protein sequence ID" value="GAA2034761.1"/>
    <property type="molecule type" value="Genomic_DNA"/>
</dbReference>
<feature type="chain" id="PRO_5045085549" description="DUF320 domain-containing protein" evidence="3">
    <location>
        <begin position="29"/>
        <end position="349"/>
    </location>
</feature>
<evidence type="ECO:0000256" key="1">
    <source>
        <dbReference type="SAM" id="MobiDB-lite"/>
    </source>
</evidence>
<feature type="region of interest" description="Disordered" evidence="1">
    <location>
        <begin position="187"/>
        <end position="210"/>
    </location>
</feature>
<dbReference type="Proteomes" id="UP001501196">
    <property type="component" value="Unassembled WGS sequence"/>
</dbReference>
<protein>
    <recommendedName>
        <fullName evidence="6">DUF320 domain-containing protein</fullName>
    </recommendedName>
</protein>
<evidence type="ECO:0000256" key="3">
    <source>
        <dbReference type="SAM" id="SignalP"/>
    </source>
</evidence>
<keyword evidence="3" id="KW-0732">Signal</keyword>
<feature type="transmembrane region" description="Helical" evidence="2">
    <location>
        <begin position="324"/>
        <end position="342"/>
    </location>
</feature>
<sequence length="349" mass="33237">MHTFVSRALTATLFTGGLMLLGAGVANAAESTGDDGILSGTQLGISIDLPVTIGGDALSVIGDSASTDAAAAATADDDASWEPVAVTSGDDGIGSGSQAIVDVSVPITISGNAVSVGDSTSDGATTIVGTDGGGADVAGDSDDAGGARTSGEDAILGGTQALIDVDAPVTVSGNAVSVIGDSTSEGATTVVTTRDGTGSTGGARTSGEDAILGGTQVLPDLTLPITIGGNAVSVIGDSTSEGATTVVIPGGPTEPGDPGDPSEPGDPGDPSEPGRPGHPSTPGGGHHGGHDGAVPMAAPMPSAAVAPVSAGTASLASTGVDAGFWERLALLLVVTGGLLVGIRRFALRR</sequence>
<accession>A0ABP5FXL1</accession>
<keyword evidence="5" id="KW-1185">Reference proteome</keyword>
<reference evidence="5" key="1">
    <citation type="journal article" date="2019" name="Int. J. Syst. Evol. Microbiol.">
        <title>The Global Catalogue of Microorganisms (GCM) 10K type strain sequencing project: providing services to taxonomists for standard genome sequencing and annotation.</title>
        <authorList>
            <consortium name="The Broad Institute Genomics Platform"/>
            <consortium name="The Broad Institute Genome Sequencing Center for Infectious Disease"/>
            <person name="Wu L."/>
            <person name="Ma J."/>
        </authorList>
    </citation>
    <scope>NUCLEOTIDE SEQUENCE [LARGE SCALE GENOMIC DNA]</scope>
    <source>
        <strain evidence="5">JCM 15672</strain>
    </source>
</reference>
<organism evidence="4 5">
    <name type="scientific">Agromyces tropicus</name>
    <dbReference type="NCBI Taxonomy" id="555371"/>
    <lineage>
        <taxon>Bacteria</taxon>
        <taxon>Bacillati</taxon>
        <taxon>Actinomycetota</taxon>
        <taxon>Actinomycetes</taxon>
        <taxon>Micrococcales</taxon>
        <taxon>Microbacteriaceae</taxon>
        <taxon>Agromyces</taxon>
    </lineage>
</organism>
<evidence type="ECO:0000256" key="2">
    <source>
        <dbReference type="SAM" id="Phobius"/>
    </source>
</evidence>
<keyword evidence="2" id="KW-1133">Transmembrane helix</keyword>
<feature type="region of interest" description="Disordered" evidence="1">
    <location>
        <begin position="242"/>
        <end position="298"/>
    </location>
</feature>
<evidence type="ECO:0008006" key="6">
    <source>
        <dbReference type="Google" id="ProtNLM"/>
    </source>
</evidence>
<evidence type="ECO:0000313" key="4">
    <source>
        <dbReference type="EMBL" id="GAA2034761.1"/>
    </source>
</evidence>
<name>A0ABP5FXL1_9MICO</name>
<gene>
    <name evidence="4" type="ORF">GCM10009819_18890</name>
</gene>
<keyword evidence="2" id="KW-0812">Transmembrane</keyword>
<feature type="compositionally biased region" description="Low complexity" evidence="1">
    <location>
        <begin position="187"/>
        <end position="205"/>
    </location>
</feature>
<comment type="caution">
    <text evidence="4">The sequence shown here is derived from an EMBL/GenBank/DDBJ whole genome shotgun (WGS) entry which is preliminary data.</text>
</comment>
<feature type="signal peptide" evidence="3">
    <location>
        <begin position="1"/>
        <end position="28"/>
    </location>
</feature>